<sequence>MANHIKNVAIVGVSGNSGRWMTEALLKAGKHTVTAAAMRLDSQSTFPDSVTIHKIDYDKPEPLVEAFRGQDALVITLSGQSPIQQIEEKLVRAAAEAEVPWILPNEWSPDTVNDVFILKPKGNGHSKPHREDRKELVHGSRKRVWYEWSFALPHGFGIDLVNHRGCPGKTSTKRQKWHLSVQRPGPNRWVGGG</sequence>
<reference evidence="6" key="1">
    <citation type="journal article" date="2022" name="bioRxiv">
        <title>Deciphering the potential niche of two novel black yeast fungi from a biological soil crust based on their genomes, phenotypes, and melanin regulation.</title>
        <authorList>
            <consortium name="DOE Joint Genome Institute"/>
            <person name="Carr E.C."/>
            <person name="Barton Q."/>
            <person name="Grambo S."/>
            <person name="Sullivan M."/>
            <person name="Renfro C.M."/>
            <person name="Kuo A."/>
            <person name="Pangilinan J."/>
            <person name="Lipzen A."/>
            <person name="Keymanesh K."/>
            <person name="Savage E."/>
            <person name="Barry K."/>
            <person name="Grigoriev I.V."/>
            <person name="Riekhof W.R."/>
            <person name="Harris S.S."/>
        </authorList>
    </citation>
    <scope>NUCLEOTIDE SEQUENCE</scope>
    <source>
        <strain evidence="6">JF 03-4F</strain>
    </source>
</reference>
<keyword evidence="3" id="KW-0560">Oxidoreductase</keyword>
<dbReference type="PANTHER" id="PTHR47706:SF7">
    <property type="entry name" value="CIPA-LIKE, PUTATIVE (AFU_ORTHOLOGUE AFUA_1G01630)-RELATED"/>
    <property type="match status" value="1"/>
</dbReference>
<evidence type="ECO:0000259" key="5">
    <source>
        <dbReference type="Pfam" id="PF13460"/>
    </source>
</evidence>
<accession>A0AAN6I8X0</accession>
<feature type="domain" description="NAD(P)-binding" evidence="5">
    <location>
        <begin position="12"/>
        <end position="100"/>
    </location>
</feature>
<dbReference type="PANTHER" id="PTHR47706">
    <property type="entry name" value="NMRA-LIKE FAMILY PROTEIN"/>
    <property type="match status" value="1"/>
</dbReference>
<dbReference type="Gene3D" id="3.40.50.720">
    <property type="entry name" value="NAD(P)-binding Rossmann-like Domain"/>
    <property type="match status" value="1"/>
</dbReference>
<comment type="similarity">
    <text evidence="1">Belongs to the NmrA-type oxidoreductase family. Isoflavone reductase subfamily.</text>
</comment>
<gene>
    <name evidence="6" type="ORF">EDD36DRAFT_468673</name>
</gene>
<evidence type="ECO:0000256" key="3">
    <source>
        <dbReference type="ARBA" id="ARBA00023002"/>
    </source>
</evidence>
<organism evidence="6 7">
    <name type="scientific">Exophiala viscosa</name>
    <dbReference type="NCBI Taxonomy" id="2486360"/>
    <lineage>
        <taxon>Eukaryota</taxon>
        <taxon>Fungi</taxon>
        <taxon>Dikarya</taxon>
        <taxon>Ascomycota</taxon>
        <taxon>Pezizomycotina</taxon>
        <taxon>Eurotiomycetes</taxon>
        <taxon>Chaetothyriomycetidae</taxon>
        <taxon>Chaetothyriales</taxon>
        <taxon>Herpotrichiellaceae</taxon>
        <taxon>Exophiala</taxon>
    </lineage>
</organism>
<name>A0AAN6I8X0_9EURO</name>
<evidence type="ECO:0000313" key="6">
    <source>
        <dbReference type="EMBL" id="KAI1608992.1"/>
    </source>
</evidence>
<evidence type="ECO:0000313" key="7">
    <source>
        <dbReference type="Proteomes" id="UP001203852"/>
    </source>
</evidence>
<dbReference type="AlphaFoldDB" id="A0AAN6I8X0"/>
<evidence type="ECO:0000256" key="1">
    <source>
        <dbReference type="ARBA" id="ARBA00005725"/>
    </source>
</evidence>
<dbReference type="InterPro" id="IPR036291">
    <property type="entry name" value="NAD(P)-bd_dom_sf"/>
</dbReference>
<dbReference type="InterPro" id="IPR051609">
    <property type="entry name" value="NmrA/Isoflavone_reductase-like"/>
</dbReference>
<dbReference type="SUPFAM" id="SSF51735">
    <property type="entry name" value="NAD(P)-binding Rossmann-fold domains"/>
    <property type="match status" value="1"/>
</dbReference>
<dbReference type="Pfam" id="PF13460">
    <property type="entry name" value="NAD_binding_10"/>
    <property type="match status" value="1"/>
</dbReference>
<protein>
    <recommendedName>
        <fullName evidence="5">NAD(P)-binding domain-containing protein</fullName>
    </recommendedName>
</protein>
<evidence type="ECO:0000256" key="2">
    <source>
        <dbReference type="ARBA" id="ARBA00022857"/>
    </source>
</evidence>
<keyword evidence="2" id="KW-0521">NADP</keyword>
<dbReference type="Proteomes" id="UP001203852">
    <property type="component" value="Unassembled WGS sequence"/>
</dbReference>
<evidence type="ECO:0000256" key="4">
    <source>
        <dbReference type="SAM" id="MobiDB-lite"/>
    </source>
</evidence>
<feature type="region of interest" description="Disordered" evidence="4">
    <location>
        <begin position="169"/>
        <end position="193"/>
    </location>
</feature>
<comment type="caution">
    <text evidence="6">The sequence shown here is derived from an EMBL/GenBank/DDBJ whole genome shotgun (WGS) entry which is preliminary data.</text>
</comment>
<dbReference type="GO" id="GO:0016491">
    <property type="term" value="F:oxidoreductase activity"/>
    <property type="evidence" value="ECO:0007669"/>
    <property type="project" value="UniProtKB-KW"/>
</dbReference>
<proteinExistence type="inferred from homology"/>
<dbReference type="EMBL" id="MU404361">
    <property type="protein sequence ID" value="KAI1608992.1"/>
    <property type="molecule type" value="Genomic_DNA"/>
</dbReference>
<dbReference type="InterPro" id="IPR016040">
    <property type="entry name" value="NAD(P)-bd_dom"/>
</dbReference>
<keyword evidence="7" id="KW-1185">Reference proteome</keyword>